<protein>
    <submittedName>
        <fullName evidence="1">Uncharacterized protein</fullName>
    </submittedName>
</protein>
<organism evidence="1">
    <name type="scientific">Myoviridae sp. ctakU3</name>
    <dbReference type="NCBI Taxonomy" id="2825135"/>
    <lineage>
        <taxon>Viruses</taxon>
        <taxon>Duplodnaviria</taxon>
        <taxon>Heunggongvirae</taxon>
        <taxon>Uroviricota</taxon>
        <taxon>Caudoviricetes</taxon>
    </lineage>
</organism>
<dbReference type="InterPro" id="IPR021283">
    <property type="entry name" value="Phage_Wedge1"/>
</dbReference>
<dbReference type="EMBL" id="BK015306">
    <property type="protein sequence ID" value="DAE00589.1"/>
    <property type="molecule type" value="Genomic_DNA"/>
</dbReference>
<reference evidence="1" key="1">
    <citation type="journal article" date="2021" name="Proc. Natl. Acad. Sci. U.S.A.">
        <title>A Catalog of Tens of Thousands of Viruses from Human Metagenomes Reveals Hidden Associations with Chronic Diseases.</title>
        <authorList>
            <person name="Tisza M.J."/>
            <person name="Buck C.B."/>
        </authorList>
    </citation>
    <scope>NUCLEOTIDE SEQUENCE</scope>
    <source>
        <strain evidence="1">CtakU3</strain>
    </source>
</reference>
<proteinExistence type="predicted"/>
<accession>A0A8S5P1P6</accession>
<sequence length="185" mass="20597">MQRDFGLDYAIGDQLDALGVRIGVSRELPLRLTGVYFALDDEDGIGLDLGVWKQPYDPDDGITRLDDEIYRAVLKSKVLINHWDGINGTLPELITKILSHFGVDAKVIDLQDYQTMEIAINLTKRTTPIIVWELITRRIIDIVSAGVGVNITDNNPWFGLDYQTASVQGLDGGSWFPFFSVEGGL</sequence>
<name>A0A8S5P1P6_9CAUD</name>
<dbReference type="Pfam" id="PF11041">
    <property type="entry name" value="Phage_Wedge1"/>
    <property type="match status" value="1"/>
</dbReference>
<evidence type="ECO:0000313" key="1">
    <source>
        <dbReference type="EMBL" id="DAE00589.1"/>
    </source>
</evidence>